<keyword evidence="3" id="KW-1185">Reference proteome</keyword>
<feature type="signal peptide" evidence="1">
    <location>
        <begin position="1"/>
        <end position="26"/>
    </location>
</feature>
<evidence type="ECO:0000256" key="1">
    <source>
        <dbReference type="SAM" id="SignalP"/>
    </source>
</evidence>
<dbReference type="OrthoDB" id="2970492at2"/>
<proteinExistence type="predicted"/>
<gene>
    <name evidence="2" type="ORF">D1B31_01295</name>
</gene>
<accession>A0A417YZL3</accession>
<keyword evidence="1" id="KW-0732">Signal</keyword>
<protein>
    <recommendedName>
        <fullName evidence="4">Lipoprotein</fullName>
    </recommendedName>
</protein>
<comment type="caution">
    <text evidence="2">The sequence shown here is derived from an EMBL/GenBank/DDBJ whole genome shotgun (WGS) entry which is preliminary data.</text>
</comment>
<dbReference type="AlphaFoldDB" id="A0A417YZL3"/>
<reference evidence="2 3" key="1">
    <citation type="journal article" date="2017" name="Int. J. Syst. Evol. Microbiol.">
        <title>Bacillus notoginsengisoli sp. nov., a novel bacterium isolated from the rhizosphere of Panax notoginseng.</title>
        <authorList>
            <person name="Zhang M.Y."/>
            <person name="Cheng J."/>
            <person name="Cai Y."/>
            <person name="Zhang T.Y."/>
            <person name="Wu Y.Y."/>
            <person name="Manikprabhu D."/>
            <person name="Li W.J."/>
            <person name="Zhang Y.X."/>
        </authorList>
    </citation>
    <scope>NUCLEOTIDE SEQUENCE [LARGE SCALE GENOMIC DNA]</scope>
    <source>
        <strain evidence="2 3">JCM 30743</strain>
    </source>
</reference>
<dbReference type="EMBL" id="QWEG01000001">
    <property type="protein sequence ID" value="RHW43333.1"/>
    <property type="molecule type" value="Genomic_DNA"/>
</dbReference>
<evidence type="ECO:0008006" key="4">
    <source>
        <dbReference type="Google" id="ProtNLM"/>
    </source>
</evidence>
<dbReference type="Proteomes" id="UP000284416">
    <property type="component" value="Unassembled WGS sequence"/>
</dbReference>
<evidence type="ECO:0000313" key="3">
    <source>
        <dbReference type="Proteomes" id="UP000284416"/>
    </source>
</evidence>
<organism evidence="2 3">
    <name type="scientific">Neobacillus notoginsengisoli</name>
    <dbReference type="NCBI Taxonomy" id="1578198"/>
    <lineage>
        <taxon>Bacteria</taxon>
        <taxon>Bacillati</taxon>
        <taxon>Bacillota</taxon>
        <taxon>Bacilli</taxon>
        <taxon>Bacillales</taxon>
        <taxon>Bacillaceae</taxon>
        <taxon>Neobacillus</taxon>
    </lineage>
</organism>
<evidence type="ECO:0000313" key="2">
    <source>
        <dbReference type="EMBL" id="RHW43333.1"/>
    </source>
</evidence>
<name>A0A417YZL3_9BACI</name>
<sequence length="145" mass="16344">MKKIILLPITLLILIFLSACYNSGNANTSNKDEIVINVKNNTNFEMYIIELSWYQNGELKGTQGNMNADGSKVKKGESFVFGLIDSDLNLKEKALFKVAVLYDKNSNEKINITNKVPFELVKGAEYQFELSGSTKDNLKLKIIDR</sequence>
<dbReference type="RefSeq" id="WP_118918941.1">
    <property type="nucleotide sequence ID" value="NZ_QWEG01000001.1"/>
</dbReference>
<dbReference type="PROSITE" id="PS51257">
    <property type="entry name" value="PROKAR_LIPOPROTEIN"/>
    <property type="match status" value="1"/>
</dbReference>
<feature type="chain" id="PRO_5039631710" description="Lipoprotein" evidence="1">
    <location>
        <begin position="27"/>
        <end position="145"/>
    </location>
</feature>